<evidence type="ECO:0000256" key="1">
    <source>
        <dbReference type="SAM" id="MobiDB-lite"/>
    </source>
</evidence>
<accession>A0AAV4IGN2</accession>
<dbReference type="AlphaFoldDB" id="A0AAV4IGN2"/>
<keyword evidence="3" id="KW-1185">Reference proteome</keyword>
<gene>
    <name evidence="2" type="ORF">ElyMa_006616700</name>
</gene>
<proteinExistence type="predicted"/>
<dbReference type="EMBL" id="BMAT01013285">
    <property type="protein sequence ID" value="GFS09274.1"/>
    <property type="molecule type" value="Genomic_DNA"/>
</dbReference>
<name>A0AAV4IGN2_9GAST</name>
<dbReference type="Proteomes" id="UP000762676">
    <property type="component" value="Unassembled WGS sequence"/>
</dbReference>
<feature type="compositionally biased region" description="Polar residues" evidence="1">
    <location>
        <begin position="1"/>
        <end position="13"/>
    </location>
</feature>
<comment type="caution">
    <text evidence="2">The sequence shown here is derived from an EMBL/GenBank/DDBJ whole genome shotgun (WGS) entry which is preliminary data.</text>
</comment>
<sequence length="119" mass="13301">MRLVQQITKTLSGKQRKPATSVKDQPGYSIFTQEGQLASWKEHFEQLLNRPPPENSPDILPARNDLPIIPEPPFKEEISKAIKALKLNKTAGPDLIPPEALKADNPTTVDIFYGLFVNI</sequence>
<evidence type="ECO:0000313" key="3">
    <source>
        <dbReference type="Proteomes" id="UP000762676"/>
    </source>
</evidence>
<organism evidence="2 3">
    <name type="scientific">Elysia marginata</name>
    <dbReference type="NCBI Taxonomy" id="1093978"/>
    <lineage>
        <taxon>Eukaryota</taxon>
        <taxon>Metazoa</taxon>
        <taxon>Spiralia</taxon>
        <taxon>Lophotrochozoa</taxon>
        <taxon>Mollusca</taxon>
        <taxon>Gastropoda</taxon>
        <taxon>Heterobranchia</taxon>
        <taxon>Euthyneura</taxon>
        <taxon>Panpulmonata</taxon>
        <taxon>Sacoglossa</taxon>
        <taxon>Placobranchoidea</taxon>
        <taxon>Plakobranchidae</taxon>
        <taxon>Elysia</taxon>
    </lineage>
</organism>
<protein>
    <submittedName>
        <fullName evidence="2">Uncharacterized protein</fullName>
    </submittedName>
</protein>
<reference evidence="2 3" key="1">
    <citation type="journal article" date="2021" name="Elife">
        <title>Chloroplast acquisition without the gene transfer in kleptoplastic sea slugs, Plakobranchus ocellatus.</title>
        <authorList>
            <person name="Maeda T."/>
            <person name="Takahashi S."/>
            <person name="Yoshida T."/>
            <person name="Shimamura S."/>
            <person name="Takaki Y."/>
            <person name="Nagai Y."/>
            <person name="Toyoda A."/>
            <person name="Suzuki Y."/>
            <person name="Arimoto A."/>
            <person name="Ishii H."/>
            <person name="Satoh N."/>
            <person name="Nishiyama T."/>
            <person name="Hasebe M."/>
            <person name="Maruyama T."/>
            <person name="Minagawa J."/>
            <person name="Obokata J."/>
            <person name="Shigenobu S."/>
        </authorList>
    </citation>
    <scope>NUCLEOTIDE SEQUENCE [LARGE SCALE GENOMIC DNA]</scope>
</reference>
<evidence type="ECO:0000313" key="2">
    <source>
        <dbReference type="EMBL" id="GFS09274.1"/>
    </source>
</evidence>
<feature type="region of interest" description="Disordered" evidence="1">
    <location>
        <begin position="1"/>
        <end position="26"/>
    </location>
</feature>